<evidence type="ECO:0000259" key="1">
    <source>
        <dbReference type="Pfam" id="PF13173"/>
    </source>
</evidence>
<dbReference type="RefSeq" id="WP_166322189.1">
    <property type="nucleotide sequence ID" value="NZ_CP049934.1"/>
</dbReference>
<dbReference type="InterPro" id="IPR025420">
    <property type="entry name" value="DUF4143"/>
</dbReference>
<keyword evidence="3" id="KW-0067">ATP-binding</keyword>
<keyword evidence="4" id="KW-1185">Reference proteome</keyword>
<keyword evidence="3" id="KW-0547">Nucleotide-binding</keyword>
<feature type="domain" description="DUF4143" evidence="2">
    <location>
        <begin position="201"/>
        <end position="359"/>
    </location>
</feature>
<dbReference type="PANTHER" id="PTHR43566:SF2">
    <property type="entry name" value="DUF4143 DOMAIN-CONTAINING PROTEIN"/>
    <property type="match status" value="1"/>
</dbReference>
<protein>
    <submittedName>
        <fullName evidence="3">ATP-binding protein</fullName>
    </submittedName>
</protein>
<dbReference type="Proteomes" id="UP000501387">
    <property type="component" value="Chromosome"/>
</dbReference>
<dbReference type="Pfam" id="PF13173">
    <property type="entry name" value="AAA_14"/>
    <property type="match status" value="1"/>
</dbReference>
<dbReference type="SUPFAM" id="SSF52540">
    <property type="entry name" value="P-loop containing nucleoside triphosphate hydrolases"/>
    <property type="match status" value="1"/>
</dbReference>
<reference evidence="3 4" key="1">
    <citation type="submission" date="2020-03" db="EMBL/GenBank/DDBJ databases">
        <title>Leucobacter sp. nov., isolated from beetles.</title>
        <authorList>
            <person name="Hyun D.-W."/>
            <person name="Bae J.-W."/>
        </authorList>
    </citation>
    <scope>NUCLEOTIDE SEQUENCE [LARGE SCALE GENOMIC DNA]</scope>
    <source>
        <strain evidence="3 4">HDW9B</strain>
    </source>
</reference>
<name>A0A6G8FHE2_9MICO</name>
<accession>A0A6G8FHE2</accession>
<dbReference type="InterPro" id="IPR041682">
    <property type="entry name" value="AAA_14"/>
</dbReference>
<evidence type="ECO:0000259" key="2">
    <source>
        <dbReference type="Pfam" id="PF13635"/>
    </source>
</evidence>
<gene>
    <name evidence="3" type="ORF">G7067_04060</name>
</gene>
<organism evidence="3 4">
    <name type="scientific">Leucobacter insecticola</name>
    <dbReference type="NCBI Taxonomy" id="2714934"/>
    <lineage>
        <taxon>Bacteria</taxon>
        <taxon>Bacillati</taxon>
        <taxon>Actinomycetota</taxon>
        <taxon>Actinomycetes</taxon>
        <taxon>Micrococcales</taxon>
        <taxon>Microbacteriaceae</taxon>
        <taxon>Leucobacter</taxon>
    </lineage>
</organism>
<dbReference type="EMBL" id="CP049934">
    <property type="protein sequence ID" value="QIM15778.1"/>
    <property type="molecule type" value="Genomic_DNA"/>
</dbReference>
<dbReference type="PANTHER" id="PTHR43566">
    <property type="entry name" value="CONSERVED PROTEIN"/>
    <property type="match status" value="1"/>
</dbReference>
<dbReference type="AlphaFoldDB" id="A0A6G8FHE2"/>
<dbReference type="KEGG" id="lins:G7067_04060"/>
<evidence type="ECO:0000313" key="4">
    <source>
        <dbReference type="Proteomes" id="UP000501387"/>
    </source>
</evidence>
<feature type="domain" description="AAA" evidence="1">
    <location>
        <begin position="22"/>
        <end position="131"/>
    </location>
</feature>
<dbReference type="Pfam" id="PF13635">
    <property type="entry name" value="DUF4143"/>
    <property type="match status" value="1"/>
</dbReference>
<dbReference type="GO" id="GO:0005524">
    <property type="term" value="F:ATP binding"/>
    <property type="evidence" value="ECO:0007669"/>
    <property type="project" value="UniProtKB-KW"/>
</dbReference>
<sequence>MAYFPRVTDAPLLEYLDVFGGVLLEGPRGCGKTSTGAQHAKSAVRLDRSAAMVELAELSPQTLLAGETPRLVDEWQLAPSLWNAMRHEIDDRQARGQFILSGSATPDDDEIRHSGAGRFGRIRMRTMSLAESQRSSGGVSLRELRHGVSISARSELSYADLAAEAVRGGWPALLQASERQALVFNRSYMQDLFASEIALAMGGRRDPVRMQRLIESIARNIASEATVVTLAKDVSADGGSFAPETAREYLNALSRVFVLEPLPAYSVALRSRSRLRTKPKLMLSEPALACAALGVDATRLAGDPEFFGQVFEAMVVRDLRSLASVELGQVYHYRDNTGLEIDAILEYPGQQWAAVEVKLGQKAVAEAEKHLLTLRDERIDTDKVGDPRFLAIVTGTEFAYTLPSGVHVVPLGCLAP</sequence>
<dbReference type="InterPro" id="IPR027417">
    <property type="entry name" value="P-loop_NTPase"/>
</dbReference>
<evidence type="ECO:0000313" key="3">
    <source>
        <dbReference type="EMBL" id="QIM15778.1"/>
    </source>
</evidence>
<proteinExistence type="predicted"/>